<sequence>MDWRSKLGVFSICIFISVLLLAQIIEADKKVVVTKTVKKTVRRVPANGNGRNSITRKRIVNIDNDELQDDDDEDGSDEVITRRKIITRKNGKRINDDPGSDEVTTRRKVVTTKNGKRPNDDIGSDEVTINQRTVTNKGKRRKPKKGGAGGKRRRKGGPRTKLVTDIEETTETNVLRSQWNGGRALSGDCESTFEGWTERNGFYYKVIVAQMTHDQAHDACRKECAHLVSIHSKEENEFVSDLIGKTGVPIALGWWIGMHRKPIDGRVNEFNTSWHDGTKVAFGLVQGRSFQGGPYEAPWSPGQPDFSSNLEECVHMWPVQHMWTRTWNDMGCHAVMTGGVCMKPAEGQAGNAPPHGSPPPLPAREWALRPTHCSYSHSHWTGALQVPPLQCPRCTQRAFNCSRVVPHCSPPPLTAREWAQRPTRCSYSHSHRTGALQVRSMLMCQLYKEAC</sequence>
<organism evidence="4 5">
    <name type="scientific">Ditylenchus destructor</name>
    <dbReference type="NCBI Taxonomy" id="166010"/>
    <lineage>
        <taxon>Eukaryota</taxon>
        <taxon>Metazoa</taxon>
        <taxon>Ecdysozoa</taxon>
        <taxon>Nematoda</taxon>
        <taxon>Chromadorea</taxon>
        <taxon>Rhabditida</taxon>
        <taxon>Tylenchina</taxon>
        <taxon>Tylenchomorpha</taxon>
        <taxon>Sphaerularioidea</taxon>
        <taxon>Anguinidae</taxon>
        <taxon>Anguininae</taxon>
        <taxon>Ditylenchus</taxon>
    </lineage>
</organism>
<protein>
    <submittedName>
        <fullName evidence="4">Lectin c-type domain-containing protein</fullName>
    </submittedName>
</protein>
<dbReference type="Proteomes" id="UP001201812">
    <property type="component" value="Unassembled WGS sequence"/>
</dbReference>
<accession>A0AAD4MVJ9</accession>
<feature type="chain" id="PRO_5042058744" evidence="2">
    <location>
        <begin position="28"/>
        <end position="451"/>
    </location>
</feature>
<evidence type="ECO:0000313" key="4">
    <source>
        <dbReference type="EMBL" id="KAI1706660.1"/>
    </source>
</evidence>
<feature type="region of interest" description="Disordered" evidence="1">
    <location>
        <begin position="110"/>
        <end position="158"/>
    </location>
</feature>
<dbReference type="PROSITE" id="PS50041">
    <property type="entry name" value="C_TYPE_LECTIN_2"/>
    <property type="match status" value="1"/>
</dbReference>
<dbReference type="Gene3D" id="3.10.100.10">
    <property type="entry name" value="Mannose-Binding Protein A, subunit A"/>
    <property type="match status" value="1"/>
</dbReference>
<evidence type="ECO:0000256" key="1">
    <source>
        <dbReference type="SAM" id="MobiDB-lite"/>
    </source>
</evidence>
<dbReference type="Pfam" id="PF00059">
    <property type="entry name" value="Lectin_C"/>
    <property type="match status" value="1"/>
</dbReference>
<dbReference type="InterPro" id="IPR001304">
    <property type="entry name" value="C-type_lectin-like"/>
</dbReference>
<keyword evidence="5" id="KW-1185">Reference proteome</keyword>
<feature type="domain" description="C-type lectin" evidence="3">
    <location>
        <begin position="199"/>
        <end position="332"/>
    </location>
</feature>
<evidence type="ECO:0000259" key="3">
    <source>
        <dbReference type="PROSITE" id="PS50041"/>
    </source>
</evidence>
<dbReference type="InterPro" id="IPR016187">
    <property type="entry name" value="CTDL_fold"/>
</dbReference>
<evidence type="ECO:0000313" key="5">
    <source>
        <dbReference type="Proteomes" id="UP001201812"/>
    </source>
</evidence>
<dbReference type="AlphaFoldDB" id="A0AAD4MVJ9"/>
<gene>
    <name evidence="4" type="ORF">DdX_12870</name>
</gene>
<comment type="caution">
    <text evidence="4">The sequence shown here is derived from an EMBL/GenBank/DDBJ whole genome shotgun (WGS) entry which is preliminary data.</text>
</comment>
<feature type="compositionally biased region" description="Basic residues" evidence="1">
    <location>
        <begin position="137"/>
        <end position="158"/>
    </location>
</feature>
<dbReference type="SMART" id="SM00034">
    <property type="entry name" value="CLECT"/>
    <property type="match status" value="1"/>
</dbReference>
<dbReference type="InterPro" id="IPR016186">
    <property type="entry name" value="C-type_lectin-like/link_sf"/>
</dbReference>
<keyword evidence="2" id="KW-0732">Signal</keyword>
<dbReference type="SUPFAM" id="SSF56436">
    <property type="entry name" value="C-type lectin-like"/>
    <property type="match status" value="1"/>
</dbReference>
<evidence type="ECO:0000256" key="2">
    <source>
        <dbReference type="SAM" id="SignalP"/>
    </source>
</evidence>
<dbReference type="PANTHER" id="PTHR22803">
    <property type="entry name" value="MANNOSE, PHOSPHOLIPASE, LECTIN RECEPTOR RELATED"/>
    <property type="match status" value="1"/>
</dbReference>
<reference evidence="4" key="1">
    <citation type="submission" date="2022-01" db="EMBL/GenBank/DDBJ databases">
        <title>Genome Sequence Resource for Two Populations of Ditylenchus destructor, the Migratory Endoparasitic Phytonematode.</title>
        <authorList>
            <person name="Zhang H."/>
            <person name="Lin R."/>
            <person name="Xie B."/>
        </authorList>
    </citation>
    <scope>NUCLEOTIDE SEQUENCE</scope>
    <source>
        <strain evidence="4">BazhouSP</strain>
    </source>
</reference>
<feature type="compositionally biased region" description="Polar residues" evidence="1">
    <location>
        <begin position="127"/>
        <end position="136"/>
    </location>
</feature>
<feature type="signal peptide" evidence="2">
    <location>
        <begin position="1"/>
        <end position="27"/>
    </location>
</feature>
<proteinExistence type="predicted"/>
<dbReference type="EMBL" id="JAKKPZ010000046">
    <property type="protein sequence ID" value="KAI1706660.1"/>
    <property type="molecule type" value="Genomic_DNA"/>
</dbReference>
<name>A0AAD4MVJ9_9BILA</name>
<dbReference type="InterPro" id="IPR050111">
    <property type="entry name" value="C-type_lectin/snaclec_domain"/>
</dbReference>